<gene>
    <name evidence="2" type="ORF">NDU88_008566</name>
</gene>
<evidence type="ECO:0000313" key="3">
    <source>
        <dbReference type="Proteomes" id="UP001066276"/>
    </source>
</evidence>
<organism evidence="2 3">
    <name type="scientific">Pleurodeles waltl</name>
    <name type="common">Iberian ribbed newt</name>
    <dbReference type="NCBI Taxonomy" id="8319"/>
    <lineage>
        <taxon>Eukaryota</taxon>
        <taxon>Metazoa</taxon>
        <taxon>Chordata</taxon>
        <taxon>Craniata</taxon>
        <taxon>Vertebrata</taxon>
        <taxon>Euteleostomi</taxon>
        <taxon>Amphibia</taxon>
        <taxon>Batrachia</taxon>
        <taxon>Caudata</taxon>
        <taxon>Salamandroidea</taxon>
        <taxon>Salamandridae</taxon>
        <taxon>Pleurodelinae</taxon>
        <taxon>Pleurodeles</taxon>
    </lineage>
</organism>
<proteinExistence type="predicted"/>
<feature type="region of interest" description="Disordered" evidence="1">
    <location>
        <begin position="65"/>
        <end position="87"/>
    </location>
</feature>
<protein>
    <submittedName>
        <fullName evidence="2">Uncharacterized protein</fullName>
    </submittedName>
</protein>
<comment type="caution">
    <text evidence="2">The sequence shown here is derived from an EMBL/GenBank/DDBJ whole genome shotgun (WGS) entry which is preliminary data.</text>
</comment>
<name>A0AAV7PTA2_PLEWA</name>
<dbReference type="EMBL" id="JANPWB010000011">
    <property type="protein sequence ID" value="KAJ1130210.1"/>
    <property type="molecule type" value="Genomic_DNA"/>
</dbReference>
<evidence type="ECO:0000256" key="1">
    <source>
        <dbReference type="SAM" id="MobiDB-lite"/>
    </source>
</evidence>
<evidence type="ECO:0000313" key="2">
    <source>
        <dbReference type="EMBL" id="KAJ1130210.1"/>
    </source>
</evidence>
<dbReference type="Proteomes" id="UP001066276">
    <property type="component" value="Chromosome 7"/>
</dbReference>
<dbReference type="AlphaFoldDB" id="A0AAV7PTA2"/>
<keyword evidence="3" id="KW-1185">Reference proteome</keyword>
<sequence length="87" mass="9249">MSHVQAYGFWPCEKVSGGKEGVPGIPGVFIYSYALSVARIETRFGVSYPAAPALELAAGETGRSVCCDPETEPRLPPLPARGLPRSQ</sequence>
<accession>A0AAV7PTA2</accession>
<reference evidence="2" key="1">
    <citation type="journal article" date="2022" name="bioRxiv">
        <title>Sequencing and chromosome-scale assembly of the giantPleurodeles waltlgenome.</title>
        <authorList>
            <person name="Brown T."/>
            <person name="Elewa A."/>
            <person name="Iarovenko S."/>
            <person name="Subramanian E."/>
            <person name="Araus A.J."/>
            <person name="Petzold A."/>
            <person name="Susuki M."/>
            <person name="Suzuki K.-i.T."/>
            <person name="Hayashi T."/>
            <person name="Toyoda A."/>
            <person name="Oliveira C."/>
            <person name="Osipova E."/>
            <person name="Leigh N.D."/>
            <person name="Simon A."/>
            <person name="Yun M.H."/>
        </authorList>
    </citation>
    <scope>NUCLEOTIDE SEQUENCE</scope>
    <source>
        <strain evidence="2">20211129_DDA</strain>
        <tissue evidence="2">Liver</tissue>
    </source>
</reference>